<gene>
    <name evidence="5" type="ORF">J2S00_002033</name>
</gene>
<evidence type="ECO:0000256" key="2">
    <source>
        <dbReference type="ARBA" id="ARBA00023125"/>
    </source>
</evidence>
<reference evidence="5 6" key="1">
    <citation type="submission" date="2023-07" db="EMBL/GenBank/DDBJ databases">
        <title>Genomic Encyclopedia of Type Strains, Phase IV (KMG-IV): sequencing the most valuable type-strain genomes for metagenomic binning, comparative biology and taxonomic classification.</title>
        <authorList>
            <person name="Goeker M."/>
        </authorList>
    </citation>
    <scope>NUCLEOTIDE SEQUENCE [LARGE SCALE GENOMIC DNA]</scope>
    <source>
        <strain evidence="5 6">DSM 17740</strain>
    </source>
</reference>
<dbReference type="InterPro" id="IPR001347">
    <property type="entry name" value="SIS_dom"/>
</dbReference>
<dbReference type="GO" id="GO:0003677">
    <property type="term" value="F:DNA binding"/>
    <property type="evidence" value="ECO:0007669"/>
    <property type="project" value="UniProtKB-KW"/>
</dbReference>
<dbReference type="RefSeq" id="WP_307338930.1">
    <property type="nucleotide sequence ID" value="NZ_JAUSUQ010000006.1"/>
</dbReference>
<dbReference type="PANTHER" id="PTHR30514">
    <property type="entry name" value="GLUCOKINASE"/>
    <property type="match status" value="1"/>
</dbReference>
<evidence type="ECO:0000256" key="3">
    <source>
        <dbReference type="ARBA" id="ARBA00023163"/>
    </source>
</evidence>
<dbReference type="PROSITE" id="PS51071">
    <property type="entry name" value="HTH_RPIR"/>
    <property type="match status" value="1"/>
</dbReference>
<dbReference type="SUPFAM" id="SSF53697">
    <property type="entry name" value="SIS domain"/>
    <property type="match status" value="1"/>
</dbReference>
<dbReference type="Proteomes" id="UP001232445">
    <property type="component" value="Unassembled WGS sequence"/>
</dbReference>
<proteinExistence type="predicted"/>
<comment type="caution">
    <text evidence="5">The sequence shown here is derived from an EMBL/GenBank/DDBJ whole genome shotgun (WGS) entry which is preliminary data.</text>
</comment>
<dbReference type="Gene3D" id="1.10.10.10">
    <property type="entry name" value="Winged helix-like DNA-binding domain superfamily/Winged helix DNA-binding domain"/>
    <property type="match status" value="1"/>
</dbReference>
<dbReference type="CDD" id="cd05013">
    <property type="entry name" value="SIS_RpiR"/>
    <property type="match status" value="1"/>
</dbReference>
<dbReference type="Pfam" id="PF01418">
    <property type="entry name" value="HTH_6"/>
    <property type="match status" value="1"/>
</dbReference>
<sequence>MYKSDIYERIMEKMGQMSKSQQKIAQYIINHPDSAPFLTASKLAQLSGVGEATVVRFAVFLGYQGYPDMQRHLQEALKRQWTTVERLQMTSMANRDKKESVVHEVLHDDISNLQATLQQIDKDEFNKAVKAIIEAENIYIIAYRSAASLGAFLEFYLDLVLQNTELIVQADGISEHLLGMTDKDLVIGMGFARYTKRTVEVMKYAQEKGAKTMCLTDHILSPLMPYADIRLTAASDINSFINSFVAPLSIINALITAVTRIEKEKVEKRLEELEDLWESFRVFHHSFADEQA</sequence>
<dbReference type="InterPro" id="IPR047640">
    <property type="entry name" value="RpiR-like"/>
</dbReference>
<evidence type="ECO:0000313" key="5">
    <source>
        <dbReference type="EMBL" id="MDQ0339247.1"/>
    </source>
</evidence>
<name>A0ABU0CS48_9BACI</name>
<accession>A0ABU0CS48</accession>
<dbReference type="InterPro" id="IPR035472">
    <property type="entry name" value="RpiR-like_SIS"/>
</dbReference>
<dbReference type="InterPro" id="IPR009057">
    <property type="entry name" value="Homeodomain-like_sf"/>
</dbReference>
<evidence type="ECO:0000259" key="4">
    <source>
        <dbReference type="PROSITE" id="PS51071"/>
    </source>
</evidence>
<protein>
    <submittedName>
        <fullName evidence="5">DNA-binding MurR/RpiR family transcriptional regulator</fullName>
    </submittedName>
</protein>
<feature type="domain" description="HTH rpiR-type" evidence="4">
    <location>
        <begin position="4"/>
        <end position="80"/>
    </location>
</feature>
<dbReference type="InterPro" id="IPR000281">
    <property type="entry name" value="HTH_RpiR"/>
</dbReference>
<keyword evidence="3" id="KW-0804">Transcription</keyword>
<dbReference type="InterPro" id="IPR036388">
    <property type="entry name" value="WH-like_DNA-bd_sf"/>
</dbReference>
<keyword evidence="6" id="KW-1185">Reference proteome</keyword>
<organism evidence="5 6">
    <name type="scientific">Caldalkalibacillus uzonensis</name>
    <dbReference type="NCBI Taxonomy" id="353224"/>
    <lineage>
        <taxon>Bacteria</taxon>
        <taxon>Bacillati</taxon>
        <taxon>Bacillota</taxon>
        <taxon>Bacilli</taxon>
        <taxon>Bacillales</taxon>
        <taxon>Bacillaceae</taxon>
        <taxon>Caldalkalibacillus</taxon>
    </lineage>
</organism>
<dbReference type="InterPro" id="IPR046348">
    <property type="entry name" value="SIS_dom_sf"/>
</dbReference>
<keyword evidence="1" id="KW-0805">Transcription regulation</keyword>
<dbReference type="EMBL" id="JAUSUQ010000006">
    <property type="protein sequence ID" value="MDQ0339247.1"/>
    <property type="molecule type" value="Genomic_DNA"/>
</dbReference>
<dbReference type="Pfam" id="PF01380">
    <property type="entry name" value="SIS"/>
    <property type="match status" value="1"/>
</dbReference>
<dbReference type="SUPFAM" id="SSF46689">
    <property type="entry name" value="Homeodomain-like"/>
    <property type="match status" value="1"/>
</dbReference>
<evidence type="ECO:0000313" key="6">
    <source>
        <dbReference type="Proteomes" id="UP001232445"/>
    </source>
</evidence>
<dbReference type="PANTHER" id="PTHR30514:SF18">
    <property type="entry name" value="RPIR-FAMILY TRANSCRIPTIONAL REGULATOR"/>
    <property type="match status" value="1"/>
</dbReference>
<evidence type="ECO:0000256" key="1">
    <source>
        <dbReference type="ARBA" id="ARBA00023015"/>
    </source>
</evidence>
<keyword evidence="2 5" id="KW-0238">DNA-binding</keyword>
<dbReference type="Gene3D" id="3.40.50.10490">
    <property type="entry name" value="Glucose-6-phosphate isomerase like protein, domain 1"/>
    <property type="match status" value="1"/>
</dbReference>